<dbReference type="OrthoDB" id="6313110at2"/>
<evidence type="ECO:0000313" key="3">
    <source>
        <dbReference type="Proteomes" id="UP000288405"/>
    </source>
</evidence>
<dbReference type="EMBL" id="PIPM01000018">
    <property type="protein sequence ID" value="RUO27871.1"/>
    <property type="molecule type" value="Genomic_DNA"/>
</dbReference>
<evidence type="ECO:0000256" key="1">
    <source>
        <dbReference type="SAM" id="Phobius"/>
    </source>
</evidence>
<sequence>MISDYRRNKNIKASYRIGILLLSFFYAYVLANYIPMDGSIKDRLNYLEYAGSSEVIALRYLSDGYLALVVNEPVWLSINLVLNQLLDPEATLKLIIFFTAFVKAYLVLCVNPKYFAFLLFILFFPQVIGKSVVHIRQGLAIGFFLMGWFTLSKPWKWFLFALSPLIHASFFFVLFLYGFTWLLKQLRFAIDLRTIAVVLLGVGLSLGLGFLAAIFGARQAEEYEFSSTEVSGLGFLFWLCVFVLYLLQGRRFAKANAFAMTAIAFYLSTYFLIEVTARIFESMIVIVLLSSLSLTSWRRKFFIVFISGFVGLSWLLRINQPWLGWGAGF</sequence>
<comment type="caution">
    <text evidence="2">The sequence shown here is derived from an EMBL/GenBank/DDBJ whole genome shotgun (WGS) entry which is preliminary data.</text>
</comment>
<keyword evidence="1" id="KW-0472">Membrane</keyword>
<accession>A0A432WAV3</accession>
<feature type="transmembrane region" description="Helical" evidence="1">
    <location>
        <begin position="279"/>
        <end position="294"/>
    </location>
</feature>
<proteinExistence type="predicted"/>
<organism evidence="2 3">
    <name type="scientific">Aliidiomarina sanyensis</name>
    <dbReference type="NCBI Taxonomy" id="1249555"/>
    <lineage>
        <taxon>Bacteria</taxon>
        <taxon>Pseudomonadati</taxon>
        <taxon>Pseudomonadota</taxon>
        <taxon>Gammaproteobacteria</taxon>
        <taxon>Alteromonadales</taxon>
        <taxon>Idiomarinaceae</taxon>
        <taxon>Aliidiomarina</taxon>
    </lineage>
</organism>
<evidence type="ECO:0000313" key="2">
    <source>
        <dbReference type="EMBL" id="RUO27871.1"/>
    </source>
</evidence>
<dbReference type="RefSeq" id="WP_126777722.1">
    <property type="nucleotide sequence ID" value="NZ_PIPM01000018.1"/>
</dbReference>
<feature type="transmembrane region" description="Helical" evidence="1">
    <location>
        <begin position="195"/>
        <end position="218"/>
    </location>
</feature>
<feature type="transmembrane region" description="Helical" evidence="1">
    <location>
        <begin position="301"/>
        <end position="319"/>
    </location>
</feature>
<feature type="transmembrane region" description="Helical" evidence="1">
    <location>
        <begin position="157"/>
        <end position="183"/>
    </location>
</feature>
<protein>
    <recommendedName>
        <fullName evidence="4">EpsG family protein</fullName>
    </recommendedName>
</protein>
<keyword evidence="3" id="KW-1185">Reference proteome</keyword>
<evidence type="ECO:0008006" key="4">
    <source>
        <dbReference type="Google" id="ProtNLM"/>
    </source>
</evidence>
<keyword evidence="1" id="KW-0812">Transmembrane</keyword>
<feature type="transmembrane region" description="Helical" evidence="1">
    <location>
        <begin position="133"/>
        <end position="151"/>
    </location>
</feature>
<reference evidence="2 3" key="1">
    <citation type="journal article" date="2011" name="Front. Microbiol.">
        <title>Genomic signatures of strain selection and enhancement in Bacillus atrophaeus var. globigii, a historical biowarfare simulant.</title>
        <authorList>
            <person name="Gibbons H.S."/>
            <person name="Broomall S.M."/>
            <person name="McNew L.A."/>
            <person name="Daligault H."/>
            <person name="Chapman C."/>
            <person name="Bruce D."/>
            <person name="Karavis M."/>
            <person name="Krepps M."/>
            <person name="McGregor P.A."/>
            <person name="Hong C."/>
            <person name="Park K.H."/>
            <person name="Akmal A."/>
            <person name="Feldman A."/>
            <person name="Lin J.S."/>
            <person name="Chang W.E."/>
            <person name="Higgs B.W."/>
            <person name="Demirev P."/>
            <person name="Lindquist J."/>
            <person name="Liem A."/>
            <person name="Fochler E."/>
            <person name="Read T.D."/>
            <person name="Tapia R."/>
            <person name="Johnson S."/>
            <person name="Bishop-Lilly K.A."/>
            <person name="Detter C."/>
            <person name="Han C."/>
            <person name="Sozhamannan S."/>
            <person name="Rosenzweig C.N."/>
            <person name="Skowronski E.W."/>
        </authorList>
    </citation>
    <scope>NUCLEOTIDE SEQUENCE [LARGE SCALE GENOMIC DNA]</scope>
    <source>
        <strain evidence="2 3">GYP-17</strain>
    </source>
</reference>
<feature type="transmembrane region" description="Helical" evidence="1">
    <location>
        <begin position="94"/>
        <end position="121"/>
    </location>
</feature>
<feature type="transmembrane region" description="Helical" evidence="1">
    <location>
        <begin position="230"/>
        <end position="248"/>
    </location>
</feature>
<dbReference type="Proteomes" id="UP000288405">
    <property type="component" value="Unassembled WGS sequence"/>
</dbReference>
<name>A0A432WAV3_9GAMM</name>
<dbReference type="AlphaFoldDB" id="A0A432WAV3"/>
<feature type="transmembrane region" description="Helical" evidence="1">
    <location>
        <begin position="255"/>
        <end position="273"/>
    </location>
</feature>
<keyword evidence="1" id="KW-1133">Transmembrane helix</keyword>
<feature type="transmembrane region" description="Helical" evidence="1">
    <location>
        <begin position="15"/>
        <end position="34"/>
    </location>
</feature>
<gene>
    <name evidence="2" type="ORF">CWE11_11230</name>
</gene>